<evidence type="ECO:0000313" key="2">
    <source>
        <dbReference type="Proteomes" id="UP001629235"/>
    </source>
</evidence>
<gene>
    <name evidence="1" type="primary">fliG</name>
    <name evidence="1" type="ORF">PQR01_22795</name>
</gene>
<protein>
    <submittedName>
        <fullName evidence="1">Flagellar motor switch protein FliG</fullName>
    </submittedName>
</protein>
<proteinExistence type="predicted"/>
<evidence type="ECO:0000313" key="1">
    <source>
        <dbReference type="EMBL" id="MFM0106242.1"/>
    </source>
</evidence>
<comment type="caution">
    <text evidence="1">The sequence shown here is derived from an EMBL/GenBank/DDBJ whole genome shotgun (WGS) entry which is preliminary data.</text>
</comment>
<dbReference type="Proteomes" id="UP001629235">
    <property type="component" value="Unassembled WGS sequence"/>
</dbReference>
<sequence length="331" mass="35987">MSADGVVKAALLLVALGEEEATEAFRHLSPREVQKLSAAMAALKNVERSAVDDAVCAFIEQAQTHTTLTLESDQYIRSVLNRALGEDKAGAVVDRILVGGDISGIEGLKWMDAPIVAELIKNEHPQIIATVLVHLDPNQASAVLGCFTERARNDVLLRIATLDGIQPAALRELDDALTEVLAGSVNMQRRVMGGPRAAAEIINNLSSQHEDSVIGTVRDYNDDLAQKIVDEMFTFEKLLALDDRSIRLLLKEIDSQTLLVALKVGPPELLQKILTNMSQRAAELFAEDIEARGPVRLSEVEMQQRTILQIARKLADSGEIALGDKPGDAYV</sequence>
<keyword evidence="1" id="KW-0969">Cilium</keyword>
<name>A0ACC7NFG1_9BURK</name>
<accession>A0ACC7NFG1</accession>
<keyword evidence="2" id="KW-1185">Reference proteome</keyword>
<reference evidence="1 2" key="1">
    <citation type="journal article" date="2024" name="Chem. Sci.">
        <title>Discovery of megapolipeptins by genome mining of a Burkholderiales bacteria collection.</title>
        <authorList>
            <person name="Paulo B.S."/>
            <person name="Recchia M.J.J."/>
            <person name="Lee S."/>
            <person name="Fergusson C.H."/>
            <person name="Romanowski S.B."/>
            <person name="Hernandez A."/>
            <person name="Krull N."/>
            <person name="Liu D.Y."/>
            <person name="Cavanagh H."/>
            <person name="Bos A."/>
            <person name="Gray C.A."/>
            <person name="Murphy B.T."/>
            <person name="Linington R.G."/>
            <person name="Eustaquio A.S."/>
        </authorList>
    </citation>
    <scope>NUCLEOTIDE SEQUENCE [LARGE SCALE GENOMIC DNA]</scope>
    <source>
        <strain evidence="1 2">RL18-126-BIB-B</strain>
    </source>
</reference>
<dbReference type="EMBL" id="JAQQDW010000050">
    <property type="protein sequence ID" value="MFM0106242.1"/>
    <property type="molecule type" value="Genomic_DNA"/>
</dbReference>
<keyword evidence="1" id="KW-0966">Cell projection</keyword>
<organism evidence="1 2">
    <name type="scientific">Paraburkholderia rhynchosiae</name>
    <dbReference type="NCBI Taxonomy" id="487049"/>
    <lineage>
        <taxon>Bacteria</taxon>
        <taxon>Pseudomonadati</taxon>
        <taxon>Pseudomonadota</taxon>
        <taxon>Betaproteobacteria</taxon>
        <taxon>Burkholderiales</taxon>
        <taxon>Burkholderiaceae</taxon>
        <taxon>Paraburkholderia</taxon>
    </lineage>
</organism>
<keyword evidence="1" id="KW-0282">Flagellum</keyword>